<dbReference type="InterPro" id="IPR036390">
    <property type="entry name" value="WH_DNA-bd_sf"/>
</dbReference>
<dbReference type="PROSITE" id="PS50042">
    <property type="entry name" value="CNMP_BINDING_3"/>
    <property type="match status" value="1"/>
</dbReference>
<feature type="domain" description="Cyclic nucleotide-binding" evidence="5">
    <location>
        <begin position="145"/>
        <end position="230"/>
    </location>
</feature>
<dbReference type="CDD" id="cd00038">
    <property type="entry name" value="CAP_ED"/>
    <property type="match status" value="1"/>
</dbReference>
<dbReference type="InterPro" id="IPR014710">
    <property type="entry name" value="RmlC-like_jellyroll"/>
</dbReference>
<name>A0ABV8IUP9_9ACTN</name>
<feature type="domain" description="HTH crp-type" evidence="6">
    <location>
        <begin position="280"/>
        <end position="354"/>
    </location>
</feature>
<evidence type="ECO:0000256" key="4">
    <source>
        <dbReference type="SAM" id="MobiDB-lite"/>
    </source>
</evidence>
<gene>
    <name evidence="7" type="ORF">ACFO0C_17405</name>
</gene>
<evidence type="ECO:0000259" key="5">
    <source>
        <dbReference type="PROSITE" id="PS50042"/>
    </source>
</evidence>
<dbReference type="Pfam" id="PF13545">
    <property type="entry name" value="HTH_Crp_2"/>
    <property type="match status" value="1"/>
</dbReference>
<dbReference type="Proteomes" id="UP001595867">
    <property type="component" value="Unassembled WGS sequence"/>
</dbReference>
<reference evidence="8" key="1">
    <citation type="journal article" date="2019" name="Int. J. Syst. Evol. Microbiol.">
        <title>The Global Catalogue of Microorganisms (GCM) 10K type strain sequencing project: providing services to taxonomists for standard genome sequencing and annotation.</title>
        <authorList>
            <consortium name="The Broad Institute Genomics Platform"/>
            <consortium name="The Broad Institute Genome Sequencing Center for Infectious Disease"/>
            <person name="Wu L."/>
            <person name="Ma J."/>
        </authorList>
    </citation>
    <scope>NUCLEOTIDE SEQUENCE [LARGE SCALE GENOMIC DNA]</scope>
    <source>
        <strain evidence="8">TBRC 5832</strain>
    </source>
</reference>
<dbReference type="PANTHER" id="PTHR24567">
    <property type="entry name" value="CRP FAMILY TRANSCRIPTIONAL REGULATORY PROTEIN"/>
    <property type="match status" value="1"/>
</dbReference>
<dbReference type="PROSITE" id="PS51063">
    <property type="entry name" value="HTH_CRP_2"/>
    <property type="match status" value="1"/>
</dbReference>
<dbReference type="RefSeq" id="WP_378067690.1">
    <property type="nucleotide sequence ID" value="NZ_JBHSBL010000016.1"/>
</dbReference>
<evidence type="ECO:0000259" key="6">
    <source>
        <dbReference type="PROSITE" id="PS51063"/>
    </source>
</evidence>
<evidence type="ECO:0000313" key="7">
    <source>
        <dbReference type="EMBL" id="MFC4066717.1"/>
    </source>
</evidence>
<dbReference type="InterPro" id="IPR000595">
    <property type="entry name" value="cNMP-bd_dom"/>
</dbReference>
<dbReference type="PANTHER" id="PTHR24567:SF74">
    <property type="entry name" value="HTH-TYPE TRANSCRIPTIONAL REGULATOR ARCR"/>
    <property type="match status" value="1"/>
</dbReference>
<dbReference type="InterPro" id="IPR018490">
    <property type="entry name" value="cNMP-bd_dom_sf"/>
</dbReference>
<keyword evidence="3" id="KW-0804">Transcription</keyword>
<dbReference type="SMART" id="SM00100">
    <property type="entry name" value="cNMP"/>
    <property type="match status" value="1"/>
</dbReference>
<protein>
    <submittedName>
        <fullName evidence="7">Crp/Fnr family transcriptional regulator</fullName>
    </submittedName>
</protein>
<keyword evidence="2" id="KW-0238">DNA-binding</keyword>
<dbReference type="SUPFAM" id="SSF51206">
    <property type="entry name" value="cAMP-binding domain-like"/>
    <property type="match status" value="1"/>
</dbReference>
<proteinExistence type="predicted"/>
<comment type="caution">
    <text evidence="7">The sequence shown here is derived from an EMBL/GenBank/DDBJ whole genome shotgun (WGS) entry which is preliminary data.</text>
</comment>
<evidence type="ECO:0000256" key="1">
    <source>
        <dbReference type="ARBA" id="ARBA00023015"/>
    </source>
</evidence>
<evidence type="ECO:0000256" key="3">
    <source>
        <dbReference type="ARBA" id="ARBA00023163"/>
    </source>
</evidence>
<dbReference type="InterPro" id="IPR036388">
    <property type="entry name" value="WH-like_DNA-bd_sf"/>
</dbReference>
<dbReference type="Gene3D" id="1.10.10.10">
    <property type="entry name" value="Winged helix-like DNA-binding domain superfamily/Winged helix DNA-binding domain"/>
    <property type="match status" value="1"/>
</dbReference>
<dbReference type="Pfam" id="PF00027">
    <property type="entry name" value="cNMP_binding"/>
    <property type="match status" value="1"/>
</dbReference>
<keyword evidence="8" id="KW-1185">Reference proteome</keyword>
<feature type="region of interest" description="Disordered" evidence="4">
    <location>
        <begin position="89"/>
        <end position="114"/>
    </location>
</feature>
<sequence length="367" mass="40289">MAVIRTREGAPERPEALQRLAAALGDLHRMRGRPSTRALASDHHISHDTVHRVLRCEKRPQWPALETVVRALAGELAEFRTLWDACEGTTAAGDRPSTGRQSRIPARTAGPEPVQGVEVRWPDQWDEWTRWTDRNRRPRIASTNLLDTLTPTVRDGLLALGVTRRLPGGRRLLRQGDSDTHIEIVRDGWVKVTTLTANGPEVLTGIKGVGALLGAESAVTGEPRAYSVTAGEDSIVSTVIRQPHLLGFMKEYSEVSAAIIKQIGRDLRESNRRHAQQLSLPVTIRLAAVLSDLAHDAGAWTPQGGLQISVPVSQRELAQLVGASPATTQKALWFLRSANLVQTGYRRILVADPESLDRLAHGPDYDV</sequence>
<dbReference type="InterPro" id="IPR012318">
    <property type="entry name" value="HTH_CRP"/>
</dbReference>
<dbReference type="EMBL" id="JBHSBL010000016">
    <property type="protein sequence ID" value="MFC4066717.1"/>
    <property type="molecule type" value="Genomic_DNA"/>
</dbReference>
<accession>A0ABV8IUP9</accession>
<dbReference type="InterPro" id="IPR050397">
    <property type="entry name" value="Env_Response_Regulators"/>
</dbReference>
<organism evidence="7 8">
    <name type="scientific">Actinoplanes subglobosus</name>
    <dbReference type="NCBI Taxonomy" id="1547892"/>
    <lineage>
        <taxon>Bacteria</taxon>
        <taxon>Bacillati</taxon>
        <taxon>Actinomycetota</taxon>
        <taxon>Actinomycetes</taxon>
        <taxon>Micromonosporales</taxon>
        <taxon>Micromonosporaceae</taxon>
        <taxon>Actinoplanes</taxon>
    </lineage>
</organism>
<evidence type="ECO:0000313" key="8">
    <source>
        <dbReference type="Proteomes" id="UP001595867"/>
    </source>
</evidence>
<evidence type="ECO:0000256" key="2">
    <source>
        <dbReference type="ARBA" id="ARBA00023125"/>
    </source>
</evidence>
<dbReference type="SUPFAM" id="SSF46785">
    <property type="entry name" value="Winged helix' DNA-binding domain"/>
    <property type="match status" value="1"/>
</dbReference>
<dbReference type="Gene3D" id="2.60.120.10">
    <property type="entry name" value="Jelly Rolls"/>
    <property type="match status" value="1"/>
</dbReference>
<dbReference type="SMART" id="SM00419">
    <property type="entry name" value="HTH_CRP"/>
    <property type="match status" value="1"/>
</dbReference>
<keyword evidence="1" id="KW-0805">Transcription regulation</keyword>